<gene>
    <name evidence="1" type="ORF">FQY83_06065</name>
</gene>
<sequence>MQFNIPLDTGRIDIAALERQLQALDPAALADLDALNRRLRISTSLDEHDIAASLSGIGHPVDASRIEREPSTCCGGCGG</sequence>
<dbReference type="RefSeq" id="WP_146386064.1">
    <property type="nucleotide sequence ID" value="NZ_VOHK01000002.1"/>
</dbReference>
<dbReference type="Proteomes" id="UP000319980">
    <property type="component" value="Unassembled WGS sequence"/>
</dbReference>
<organism evidence="1 2">
    <name type="scientific">Luteimonas marina</name>
    <dbReference type="NCBI Taxonomy" id="488485"/>
    <lineage>
        <taxon>Bacteria</taxon>
        <taxon>Pseudomonadati</taxon>
        <taxon>Pseudomonadota</taxon>
        <taxon>Gammaproteobacteria</taxon>
        <taxon>Lysobacterales</taxon>
        <taxon>Lysobacteraceae</taxon>
        <taxon>Luteimonas</taxon>
    </lineage>
</organism>
<dbReference type="AlphaFoldDB" id="A0A5C5U9Q7"/>
<evidence type="ECO:0000313" key="1">
    <source>
        <dbReference type="EMBL" id="TWT22578.1"/>
    </source>
</evidence>
<comment type="caution">
    <text evidence="1">The sequence shown here is derived from an EMBL/GenBank/DDBJ whole genome shotgun (WGS) entry which is preliminary data.</text>
</comment>
<protein>
    <submittedName>
        <fullName evidence="1">Uncharacterized protein</fullName>
    </submittedName>
</protein>
<proteinExistence type="predicted"/>
<name>A0A5C5U9Q7_9GAMM</name>
<reference evidence="1 2" key="1">
    <citation type="journal article" date="2008" name="Int. J. Syst. Evol. Microbiol.">
        <title>Luteimonas marina sp. nov., isolated from seawater.</title>
        <authorList>
            <person name="Baik K.S."/>
            <person name="Park S.C."/>
            <person name="Kim M.S."/>
            <person name="Kim E.M."/>
            <person name="Park C."/>
            <person name="Chun J."/>
            <person name="Seong C.N."/>
        </authorList>
    </citation>
    <scope>NUCLEOTIDE SEQUENCE [LARGE SCALE GENOMIC DNA]</scope>
    <source>
        <strain evidence="1 2">FR1330</strain>
    </source>
</reference>
<keyword evidence="2" id="KW-1185">Reference proteome</keyword>
<dbReference type="EMBL" id="VOHK01000002">
    <property type="protein sequence ID" value="TWT22578.1"/>
    <property type="molecule type" value="Genomic_DNA"/>
</dbReference>
<evidence type="ECO:0000313" key="2">
    <source>
        <dbReference type="Proteomes" id="UP000319980"/>
    </source>
</evidence>
<dbReference type="OrthoDB" id="5956564at2"/>
<accession>A0A5C5U9Q7</accession>